<keyword evidence="3" id="KW-1185">Reference proteome</keyword>
<proteinExistence type="predicted"/>
<protein>
    <submittedName>
        <fullName evidence="2">(Atlantic silverside) hypothetical protein</fullName>
    </submittedName>
</protein>
<name>A0A8S4B5F0_9TELE</name>
<dbReference type="EMBL" id="CAJRST010014446">
    <property type="protein sequence ID" value="CAG5929659.1"/>
    <property type="molecule type" value="Genomic_DNA"/>
</dbReference>
<feature type="region of interest" description="Disordered" evidence="1">
    <location>
        <begin position="24"/>
        <end position="54"/>
    </location>
</feature>
<dbReference type="OrthoDB" id="7687839at2759"/>
<gene>
    <name evidence="2" type="ORF">MMEN_LOCUS13267</name>
</gene>
<evidence type="ECO:0000313" key="3">
    <source>
        <dbReference type="Proteomes" id="UP000677803"/>
    </source>
</evidence>
<feature type="compositionally biased region" description="Low complexity" evidence="1">
    <location>
        <begin position="44"/>
        <end position="54"/>
    </location>
</feature>
<evidence type="ECO:0000256" key="1">
    <source>
        <dbReference type="SAM" id="MobiDB-lite"/>
    </source>
</evidence>
<accession>A0A8S4B5F0</accession>
<feature type="non-terminal residue" evidence="2">
    <location>
        <position position="1"/>
    </location>
</feature>
<organism evidence="2 3">
    <name type="scientific">Menidia menidia</name>
    <name type="common">Atlantic silverside</name>
    <dbReference type="NCBI Taxonomy" id="238744"/>
    <lineage>
        <taxon>Eukaryota</taxon>
        <taxon>Metazoa</taxon>
        <taxon>Chordata</taxon>
        <taxon>Craniata</taxon>
        <taxon>Vertebrata</taxon>
        <taxon>Euteleostomi</taxon>
        <taxon>Actinopterygii</taxon>
        <taxon>Neopterygii</taxon>
        <taxon>Teleostei</taxon>
        <taxon>Neoteleostei</taxon>
        <taxon>Acanthomorphata</taxon>
        <taxon>Ovalentaria</taxon>
        <taxon>Atherinomorphae</taxon>
        <taxon>Atheriniformes</taxon>
        <taxon>Atherinopsidae</taxon>
        <taxon>Menidiinae</taxon>
        <taxon>Menidia</taxon>
    </lineage>
</organism>
<dbReference type="AlphaFoldDB" id="A0A8S4B5F0"/>
<evidence type="ECO:0000313" key="2">
    <source>
        <dbReference type="EMBL" id="CAG5929659.1"/>
    </source>
</evidence>
<comment type="caution">
    <text evidence="2">The sequence shown here is derived from an EMBL/GenBank/DDBJ whole genome shotgun (WGS) entry which is preliminary data.</text>
</comment>
<dbReference type="Proteomes" id="UP000677803">
    <property type="component" value="Unassembled WGS sequence"/>
</dbReference>
<reference evidence="2" key="1">
    <citation type="submission" date="2021-05" db="EMBL/GenBank/DDBJ databases">
        <authorList>
            <person name="Tigano A."/>
        </authorList>
    </citation>
    <scope>NUCLEOTIDE SEQUENCE</scope>
</reference>
<sequence length="125" mass="13789">EDFYDPERGSGYLAWRLKSIHSKTAEERGASASRPPRGSGGPSRGQPRPFTADQLLADEEEEAAVAVLRPSADEDSEDLLSQKMEATFIYPHIMVNHESSRCLLSPPTVSPYTRTGKSTFYISIS</sequence>